<accession>A0A6P2BV09</accession>
<proteinExistence type="predicted"/>
<dbReference type="OrthoDB" id="3483176at2"/>
<gene>
    <name evidence="1" type="ORF">EAS64_32635</name>
</gene>
<keyword evidence="2" id="KW-1185">Reference proteome</keyword>
<comment type="caution">
    <text evidence="1">The sequence shown here is derived from an EMBL/GenBank/DDBJ whole genome shotgun (WGS) entry which is preliminary data.</text>
</comment>
<evidence type="ECO:0000313" key="2">
    <source>
        <dbReference type="Proteomes" id="UP000460272"/>
    </source>
</evidence>
<name>A0A6P2BV09_9ACTN</name>
<dbReference type="Proteomes" id="UP000460272">
    <property type="component" value="Unassembled WGS sequence"/>
</dbReference>
<evidence type="ECO:0000313" key="1">
    <source>
        <dbReference type="EMBL" id="TVZ01053.1"/>
    </source>
</evidence>
<reference evidence="1 2" key="1">
    <citation type="submission" date="2018-11" db="EMBL/GenBank/DDBJ databases">
        <title>Trebonia kvetii gen.nov., sp.nov., a novel acidophilic actinobacterium, and proposal of the new actinobacterial family Treboniaceae fam. nov.</title>
        <authorList>
            <person name="Rapoport D."/>
            <person name="Sagova-Mareckova M."/>
            <person name="Sedlacek I."/>
            <person name="Provaznik J."/>
            <person name="Kralova S."/>
            <person name="Pavlinic D."/>
            <person name="Benes V."/>
            <person name="Kopecky J."/>
        </authorList>
    </citation>
    <scope>NUCLEOTIDE SEQUENCE [LARGE SCALE GENOMIC DNA]</scope>
    <source>
        <strain evidence="1 2">15Tr583</strain>
    </source>
</reference>
<dbReference type="AlphaFoldDB" id="A0A6P2BV09"/>
<dbReference type="EMBL" id="RPFW01000007">
    <property type="protein sequence ID" value="TVZ01053.1"/>
    <property type="molecule type" value="Genomic_DNA"/>
</dbReference>
<protein>
    <submittedName>
        <fullName evidence="1">Uncharacterized protein</fullName>
    </submittedName>
</protein>
<organism evidence="1 2">
    <name type="scientific">Trebonia kvetii</name>
    <dbReference type="NCBI Taxonomy" id="2480626"/>
    <lineage>
        <taxon>Bacteria</taxon>
        <taxon>Bacillati</taxon>
        <taxon>Actinomycetota</taxon>
        <taxon>Actinomycetes</taxon>
        <taxon>Streptosporangiales</taxon>
        <taxon>Treboniaceae</taxon>
        <taxon>Trebonia</taxon>
    </lineage>
</organism>
<sequence>MPAIEARPHRTELLLCGHHYRVSRHAIAAANATITELPGLTGSTPEALLPDLPDPRVRWAETVSLALPVITPARHMSGDSAAR</sequence>